<protein>
    <submittedName>
        <fullName evidence="1">Uncharacterized protein</fullName>
    </submittedName>
</protein>
<feature type="non-terminal residue" evidence="1">
    <location>
        <position position="1"/>
    </location>
</feature>
<accession>A0A0L0FVK0</accession>
<reference evidence="1 2" key="1">
    <citation type="submission" date="2011-02" db="EMBL/GenBank/DDBJ databases">
        <title>The Genome Sequence of Sphaeroforma arctica JP610.</title>
        <authorList>
            <consortium name="The Broad Institute Genome Sequencing Platform"/>
            <person name="Russ C."/>
            <person name="Cuomo C."/>
            <person name="Young S.K."/>
            <person name="Zeng Q."/>
            <person name="Gargeya S."/>
            <person name="Alvarado L."/>
            <person name="Berlin A."/>
            <person name="Chapman S.B."/>
            <person name="Chen Z."/>
            <person name="Freedman E."/>
            <person name="Gellesch M."/>
            <person name="Goldberg J."/>
            <person name="Griggs A."/>
            <person name="Gujja S."/>
            <person name="Heilman E."/>
            <person name="Heiman D."/>
            <person name="Howarth C."/>
            <person name="Mehta T."/>
            <person name="Neiman D."/>
            <person name="Pearson M."/>
            <person name="Roberts A."/>
            <person name="Saif S."/>
            <person name="Shea T."/>
            <person name="Shenoy N."/>
            <person name="Sisk P."/>
            <person name="Stolte C."/>
            <person name="Sykes S."/>
            <person name="White J."/>
            <person name="Yandava C."/>
            <person name="Burger G."/>
            <person name="Gray M.W."/>
            <person name="Holland P.W.H."/>
            <person name="King N."/>
            <person name="Lang F.B.F."/>
            <person name="Roger A.J."/>
            <person name="Ruiz-Trillo I."/>
            <person name="Haas B."/>
            <person name="Nusbaum C."/>
            <person name="Birren B."/>
        </authorList>
    </citation>
    <scope>NUCLEOTIDE SEQUENCE [LARGE SCALE GENOMIC DNA]</scope>
    <source>
        <strain evidence="1 2">JP610</strain>
    </source>
</reference>
<gene>
    <name evidence="1" type="ORF">SARC_07656</name>
</gene>
<organism evidence="1 2">
    <name type="scientific">Sphaeroforma arctica JP610</name>
    <dbReference type="NCBI Taxonomy" id="667725"/>
    <lineage>
        <taxon>Eukaryota</taxon>
        <taxon>Ichthyosporea</taxon>
        <taxon>Ichthyophonida</taxon>
        <taxon>Sphaeroforma</taxon>
    </lineage>
</organism>
<name>A0A0L0FVK0_9EUKA</name>
<keyword evidence="2" id="KW-1185">Reference proteome</keyword>
<dbReference type="GeneID" id="25908160"/>
<dbReference type="EMBL" id="KQ242215">
    <property type="protein sequence ID" value="KNC79973.1"/>
    <property type="molecule type" value="Genomic_DNA"/>
</dbReference>
<dbReference type="Proteomes" id="UP000054560">
    <property type="component" value="Unassembled WGS sequence"/>
</dbReference>
<dbReference type="RefSeq" id="XP_014153875.1">
    <property type="nucleotide sequence ID" value="XM_014298400.1"/>
</dbReference>
<evidence type="ECO:0000313" key="2">
    <source>
        <dbReference type="Proteomes" id="UP000054560"/>
    </source>
</evidence>
<proteinExistence type="predicted"/>
<evidence type="ECO:0000313" key="1">
    <source>
        <dbReference type="EMBL" id="KNC79973.1"/>
    </source>
</evidence>
<dbReference type="AlphaFoldDB" id="A0A0L0FVK0"/>
<sequence>FVLELLGDCDTVVRALRQTIECAKCSQPARKRHRARKTITGSSANDGEMLIHAPTAKDNVLVITAMGDRLKDEKEATLPFKAADGLSCCVCGGEAGINREIAIVAYQGGHAVQL</sequence>